<feature type="domain" description="PurM-like N-terminal" evidence="2">
    <location>
        <begin position="39"/>
        <end position="150"/>
    </location>
</feature>
<dbReference type="PIRSF" id="PIRSF005644">
    <property type="entry name" value="Hdrgns_mtr_HypE"/>
    <property type="match status" value="1"/>
</dbReference>
<evidence type="ECO:0000313" key="4">
    <source>
        <dbReference type="EMBL" id="GAA0720576.1"/>
    </source>
</evidence>
<sequence length="331" mass="36881">MNINTIELIHGEGGKHTQKLIEDIFYKNFKNDVLIQNTDSALVNLPEGKIAFTTDSFVVNPIFFKGGDIGKLAISGTINDLTACGAEPVCLSVAFIIEEGFPMEDLIKIVTSMKETCEKANVNIVTGDTKVVPKGKVDKIFINTTGMGVVNEYEPKRIICGDKVIVTGTIGEHGTAIAVDRYNLKVKGNIESDCEPLNYLLNYLKNYYKHIKFMRDPTRGGVAQVLNEISKQCDLGIHIFEKNIPIREEVKAINEMLGINPLYLACEGRMIIVVDKEVYIDILDGLVRECNCKARVIGEFTSEYEFVYIENDFGGKRVLGELDTQILPRIC</sequence>
<evidence type="ECO:0000313" key="5">
    <source>
        <dbReference type="Proteomes" id="UP001500339"/>
    </source>
</evidence>
<evidence type="ECO:0000259" key="2">
    <source>
        <dbReference type="Pfam" id="PF00586"/>
    </source>
</evidence>
<dbReference type="SUPFAM" id="SSF55326">
    <property type="entry name" value="PurM N-terminal domain-like"/>
    <property type="match status" value="1"/>
</dbReference>
<dbReference type="PANTHER" id="PTHR30303">
    <property type="entry name" value="HYDROGENASE ISOENZYMES FORMATION PROTEIN HYPE"/>
    <property type="match status" value="1"/>
</dbReference>
<dbReference type="CDD" id="cd02197">
    <property type="entry name" value="HypE"/>
    <property type="match status" value="1"/>
</dbReference>
<dbReference type="EMBL" id="BAAACF010000001">
    <property type="protein sequence ID" value="GAA0720576.1"/>
    <property type="molecule type" value="Genomic_DNA"/>
</dbReference>
<comment type="similarity">
    <text evidence="1">Belongs to the HypE family.</text>
</comment>
<dbReference type="PANTHER" id="PTHR30303:SF0">
    <property type="entry name" value="CARBAMOYL DEHYDRATASE HYPE"/>
    <property type="match status" value="1"/>
</dbReference>
<name>A0ABN1ISM1_9CLOT</name>
<organism evidence="4 5">
    <name type="scientific">Clostridium malenominatum</name>
    <dbReference type="NCBI Taxonomy" id="1539"/>
    <lineage>
        <taxon>Bacteria</taxon>
        <taxon>Bacillati</taxon>
        <taxon>Bacillota</taxon>
        <taxon>Clostridia</taxon>
        <taxon>Eubacteriales</taxon>
        <taxon>Clostridiaceae</taxon>
        <taxon>Clostridium</taxon>
    </lineage>
</organism>
<dbReference type="Gene3D" id="3.30.1330.10">
    <property type="entry name" value="PurM-like, N-terminal domain"/>
    <property type="match status" value="1"/>
</dbReference>
<dbReference type="SUPFAM" id="SSF56042">
    <property type="entry name" value="PurM C-terminal domain-like"/>
    <property type="match status" value="1"/>
</dbReference>
<proteinExistence type="inferred from homology"/>
<dbReference type="InterPro" id="IPR010918">
    <property type="entry name" value="PurM-like_C_dom"/>
</dbReference>
<evidence type="ECO:0000256" key="1">
    <source>
        <dbReference type="ARBA" id="ARBA00006243"/>
    </source>
</evidence>
<accession>A0ABN1ISM1</accession>
<feature type="domain" description="PurM-like C-terminal" evidence="3">
    <location>
        <begin position="161"/>
        <end position="304"/>
    </location>
</feature>
<dbReference type="Pfam" id="PF02769">
    <property type="entry name" value="AIRS_C"/>
    <property type="match status" value="1"/>
</dbReference>
<gene>
    <name evidence="4" type="primary">hypE</name>
    <name evidence="4" type="ORF">GCM10008905_09910</name>
</gene>
<keyword evidence="5" id="KW-1185">Reference proteome</keyword>
<dbReference type="Gene3D" id="3.90.650.10">
    <property type="entry name" value="PurM-like C-terminal domain"/>
    <property type="match status" value="1"/>
</dbReference>
<dbReference type="Proteomes" id="UP001500339">
    <property type="component" value="Unassembled WGS sequence"/>
</dbReference>
<dbReference type="InterPro" id="IPR036676">
    <property type="entry name" value="PurM-like_C_sf"/>
</dbReference>
<dbReference type="RefSeq" id="WP_343767312.1">
    <property type="nucleotide sequence ID" value="NZ_BAAACF010000001.1"/>
</dbReference>
<evidence type="ECO:0000259" key="3">
    <source>
        <dbReference type="Pfam" id="PF02769"/>
    </source>
</evidence>
<dbReference type="NCBIfam" id="TIGR02124">
    <property type="entry name" value="hypE"/>
    <property type="match status" value="1"/>
</dbReference>
<reference evidence="4 5" key="1">
    <citation type="journal article" date="2019" name="Int. J. Syst. Evol. Microbiol.">
        <title>The Global Catalogue of Microorganisms (GCM) 10K type strain sequencing project: providing services to taxonomists for standard genome sequencing and annotation.</title>
        <authorList>
            <consortium name="The Broad Institute Genomics Platform"/>
            <consortium name="The Broad Institute Genome Sequencing Center for Infectious Disease"/>
            <person name="Wu L."/>
            <person name="Ma J."/>
        </authorList>
    </citation>
    <scope>NUCLEOTIDE SEQUENCE [LARGE SCALE GENOMIC DNA]</scope>
    <source>
        <strain evidence="4 5">JCM 1405</strain>
    </source>
</reference>
<dbReference type="Pfam" id="PF00586">
    <property type="entry name" value="AIRS"/>
    <property type="match status" value="1"/>
</dbReference>
<dbReference type="InterPro" id="IPR011854">
    <property type="entry name" value="HypE"/>
</dbReference>
<comment type="caution">
    <text evidence="4">The sequence shown here is derived from an EMBL/GenBank/DDBJ whole genome shotgun (WGS) entry which is preliminary data.</text>
</comment>
<protein>
    <submittedName>
        <fullName evidence="4">Hydrogenase expression/formation protein HypE</fullName>
    </submittedName>
</protein>
<dbReference type="InterPro" id="IPR016188">
    <property type="entry name" value="PurM-like_N"/>
</dbReference>
<dbReference type="InterPro" id="IPR036921">
    <property type="entry name" value="PurM-like_N_sf"/>
</dbReference>